<dbReference type="GO" id="GO:0005524">
    <property type="term" value="F:ATP binding"/>
    <property type="evidence" value="ECO:0007669"/>
    <property type="project" value="UniProtKB-UniRule"/>
</dbReference>
<dbReference type="PANTHER" id="PTHR43493">
    <property type="entry name" value="DNA GYRASE/TOPOISOMERASE SUBUNIT A"/>
    <property type="match status" value="1"/>
</dbReference>
<comment type="subcellular location">
    <subcellularLocation>
        <location evidence="9">Cytoplasm</location>
    </subcellularLocation>
</comment>
<dbReference type="InterPro" id="IPR005743">
    <property type="entry name" value="GyrA"/>
</dbReference>
<evidence type="ECO:0000256" key="4">
    <source>
        <dbReference type="ARBA" id="ARBA00022840"/>
    </source>
</evidence>
<dbReference type="HAMAP" id="MF_01897">
    <property type="entry name" value="GyrA"/>
    <property type="match status" value="1"/>
</dbReference>
<dbReference type="NCBIfam" id="TIGR01063">
    <property type="entry name" value="gyrA"/>
    <property type="match status" value="1"/>
</dbReference>
<feature type="short sequence motif" description="GyrA-box" evidence="9">
    <location>
        <begin position="591"/>
        <end position="597"/>
    </location>
</feature>
<proteinExistence type="inferred from homology"/>
<evidence type="ECO:0000256" key="9">
    <source>
        <dbReference type="HAMAP-Rule" id="MF_01897"/>
    </source>
</evidence>
<dbReference type="NCBIfam" id="NF004043">
    <property type="entry name" value="PRK05560.1"/>
    <property type="match status" value="1"/>
</dbReference>
<reference evidence="12 13" key="1">
    <citation type="submission" date="2023-07" db="EMBL/GenBank/DDBJ databases">
        <title>Closed genome sequence of Methanimicrococcus sp. Es2.</title>
        <authorList>
            <person name="Protasov E."/>
            <person name="Platt K."/>
            <person name="Reeh H."/>
            <person name="Poehlein A."/>
            <person name="Daniel R."/>
            <person name="Brune A."/>
        </authorList>
    </citation>
    <scope>NUCLEOTIDE SEQUENCE [LARGE SCALE GENOMIC DNA]</scope>
    <source>
        <strain evidence="12 13">Es2</strain>
    </source>
</reference>
<protein>
    <recommendedName>
        <fullName evidence="9">DNA gyrase subunit A</fullName>
        <ecNumber evidence="9">5.6.2.2</ecNumber>
    </recommendedName>
</protein>
<dbReference type="GO" id="GO:0006265">
    <property type="term" value="P:DNA topological change"/>
    <property type="evidence" value="ECO:0007669"/>
    <property type="project" value="UniProtKB-UniRule"/>
</dbReference>
<evidence type="ECO:0000259" key="11">
    <source>
        <dbReference type="PROSITE" id="PS52040"/>
    </source>
</evidence>
<evidence type="ECO:0000256" key="7">
    <source>
        <dbReference type="ARBA" id="ARBA00023235"/>
    </source>
</evidence>
<dbReference type="KEGG" id="mees:MmiEs2_02650"/>
<dbReference type="InterPro" id="IPR050220">
    <property type="entry name" value="Type_II_DNA_Topoisomerases"/>
</dbReference>
<feature type="active site" description="O-(5'-phospho-DNA)-tyrosine intermediate" evidence="9">
    <location>
        <position position="188"/>
    </location>
</feature>
<dbReference type="Gene3D" id="2.120.10.90">
    <property type="entry name" value="DNA gyrase/topoisomerase IV, subunit A, C-terminal"/>
    <property type="match status" value="1"/>
</dbReference>
<dbReference type="PANTHER" id="PTHR43493:SF5">
    <property type="entry name" value="DNA GYRASE SUBUNIT A, CHLOROPLASTIC_MITOCHONDRIAL"/>
    <property type="match status" value="1"/>
</dbReference>
<gene>
    <name evidence="9 12" type="primary">gyrA</name>
    <name evidence="12" type="ORF">MmiEs2_02650</name>
</gene>
<evidence type="ECO:0000313" key="12">
    <source>
        <dbReference type="EMBL" id="WNY28084.1"/>
    </source>
</evidence>
<feature type="domain" description="Topo IIA-type catalytic" evidence="11">
    <location>
        <begin position="100"/>
        <end position="564"/>
    </location>
</feature>
<dbReference type="SUPFAM" id="SSF101904">
    <property type="entry name" value="GyrA/ParC C-terminal domain-like"/>
    <property type="match status" value="1"/>
</dbReference>
<evidence type="ECO:0000256" key="1">
    <source>
        <dbReference type="ARBA" id="ARBA00000185"/>
    </source>
</evidence>
<dbReference type="RefSeq" id="WP_316559640.1">
    <property type="nucleotide sequence ID" value="NZ_CP131062.1"/>
</dbReference>
<dbReference type="GO" id="GO:0003918">
    <property type="term" value="F:DNA topoisomerase type II (double strand cut, ATP-hydrolyzing) activity"/>
    <property type="evidence" value="ECO:0007669"/>
    <property type="project" value="UniProtKB-UniRule"/>
</dbReference>
<dbReference type="EMBL" id="CP131062">
    <property type="protein sequence ID" value="WNY28084.1"/>
    <property type="molecule type" value="Genomic_DNA"/>
</dbReference>
<dbReference type="Pfam" id="PF00521">
    <property type="entry name" value="DNA_topoisoIV"/>
    <property type="match status" value="1"/>
</dbReference>
<keyword evidence="5 9" id="KW-0799">Topoisomerase</keyword>
<comment type="subunit">
    <text evidence="9">Heterotetramer, composed of two GyrA and two GyrB chains. In the heterotetramer, GyrA contains the active site tyrosine that forms a transient covalent intermediate with DNA, while GyrB binds cofactors and catalyzes ATP hydrolysis.</text>
</comment>
<evidence type="ECO:0000256" key="2">
    <source>
        <dbReference type="ARBA" id="ARBA00008263"/>
    </source>
</evidence>
<dbReference type="SUPFAM" id="SSF56719">
    <property type="entry name" value="Type II DNA topoisomerase"/>
    <property type="match status" value="1"/>
</dbReference>
<sequence length="921" mass="102340">MDENQDNQQNNQQQHLLDEYISRSELPDEVEDDVKTAAVSENDGGNAGGDGNNGGDDENDEDGAPIVDEERVSVRPVLLNDEMKNSYIQYAMSVIIGRALPDARDGLKPVHRRILFSMKENGMVYEKPPKKSAHVVGDVLAKYHPHGDSAVYDSMVRMAQDFSLRYPLIDGQGNFGSIDGDEAAAMRYTEARMAKVSAEMLEDLDKETVDYRPNYDESLQEPAVLPAKLPNLLINGSTGIAVGMATNMPPHNLTEVIDATVMMIDNPDADVPELMSVIKGPDFPTRAVILGNEGIINAFKTGRGSVRIQAVSHIEEMKGNREKIVVTELPYQVNKARLIENIAELVRDKKVTGISDLRDESDRDGIRVVMELTNGTNASVLMNQLYKHTQLQTSFGIINLAIVDGVPRVMGLRQLLKIYLKHRMDVVQRRTLYDLRTAREREHILNGLKIALDNIDPVIELIKASDDAQTARDGLMAQFGLDEIQAKAILEMRLQRLTGMEIQKILDELEEVLTKIQELEKIVGSDEIKYGIIRDELTEMKEKFGDDRKTQIIHGGFDIDNEDLIQKEDVIITMTNRGYIKRLSANTYSRQRRGGKGIIGMETKDEDIVVNLFVSSTHNYILFFTNKGRVYWKKGYEIPEGSRTSKGKSIVNFLDLKEDETVTASIPVSEFKDGQYLMMVTKQGTVKKTPLTDFKNPRKAGIIATTLAPGDELVNVIQTDGAREVVIVSRAGKAVRFAEEEVRPMGRSARGVMGMRLSKPGDAVVSMDVVNPEESLLTITENGYGKLSPFTEYLKKHRGIQGVMSIVTDDRNGQVVAVKSVNLSDELIITSAEGIIIRIRIGEGLHEQGRNTKGVRIMKLADNDKVVSVATVKQPEDGKLEASEGAENDSDSAQQTFDADSGEAETVVEEVIEETKFEENE</sequence>
<comment type="catalytic activity">
    <reaction evidence="1 9">
        <text>ATP-dependent breakage, passage and rejoining of double-stranded DNA.</text>
        <dbReference type="EC" id="5.6.2.2"/>
    </reaction>
</comment>
<dbReference type="Gene3D" id="3.90.199.10">
    <property type="entry name" value="Topoisomerase II, domain 5"/>
    <property type="match status" value="1"/>
</dbReference>
<dbReference type="CDD" id="cd00187">
    <property type="entry name" value="TOP4c"/>
    <property type="match status" value="1"/>
</dbReference>
<evidence type="ECO:0000313" key="13">
    <source>
        <dbReference type="Proteomes" id="UP001302662"/>
    </source>
</evidence>
<dbReference type="FunFam" id="1.10.268.10:FF:000001">
    <property type="entry name" value="DNA gyrase subunit A"/>
    <property type="match status" value="1"/>
</dbReference>
<name>A0AA96ZWQ6_9EURY</name>
<dbReference type="EC" id="5.6.2.2" evidence="9"/>
<dbReference type="InterPro" id="IPR013758">
    <property type="entry name" value="Topo_IIA_A/C_ab"/>
</dbReference>
<dbReference type="InterPro" id="IPR035516">
    <property type="entry name" value="Gyrase/topoIV_suA_C"/>
</dbReference>
<dbReference type="GeneID" id="85196717"/>
<dbReference type="Gene3D" id="3.30.1360.40">
    <property type="match status" value="1"/>
</dbReference>
<dbReference type="FunFam" id="3.30.1360.40:FF:000002">
    <property type="entry name" value="DNA gyrase subunit A"/>
    <property type="match status" value="1"/>
</dbReference>
<dbReference type="GO" id="GO:0005694">
    <property type="term" value="C:chromosome"/>
    <property type="evidence" value="ECO:0007669"/>
    <property type="project" value="InterPro"/>
</dbReference>
<evidence type="ECO:0000256" key="8">
    <source>
        <dbReference type="ARBA" id="ARBA00063644"/>
    </source>
</evidence>
<feature type="region of interest" description="Disordered" evidence="10">
    <location>
        <begin position="1"/>
        <end position="69"/>
    </location>
</feature>
<feature type="compositionally biased region" description="Gly residues" evidence="10">
    <location>
        <begin position="45"/>
        <end position="54"/>
    </location>
</feature>
<evidence type="ECO:0000256" key="10">
    <source>
        <dbReference type="SAM" id="MobiDB-lite"/>
    </source>
</evidence>
<dbReference type="NCBIfam" id="NF004044">
    <property type="entry name" value="PRK05561.1"/>
    <property type="match status" value="1"/>
</dbReference>
<keyword evidence="7 9" id="KW-0413">Isomerase</keyword>
<comment type="miscellaneous">
    <text evidence="9">Few gyrases are as efficient as E.coli at forming negative supercoils. Not all organisms have 2 type II topoisomerases; in organisms with a single type II topoisomerase this enzyme also has to decatenate newly replicated chromosomes.</text>
</comment>
<comment type="subunit">
    <text evidence="8">Heterotetramer composed of ParC and ParE.</text>
</comment>
<dbReference type="SMART" id="SM00434">
    <property type="entry name" value="TOP4c"/>
    <property type="match status" value="1"/>
</dbReference>
<dbReference type="InterPro" id="IPR013757">
    <property type="entry name" value="Topo_IIA_A_a_sf"/>
</dbReference>
<keyword evidence="3 9" id="KW-0547">Nucleotide-binding</keyword>
<keyword evidence="13" id="KW-1185">Reference proteome</keyword>
<comment type="function">
    <text evidence="9">A type II topoisomerase that negatively supercoils closed circular double-stranded (ds) DNA in an ATP-dependent manner to modulate DNA topology and maintain chromosomes in an underwound state. Negative supercoiling favors strand separation, and DNA replication, transcription, recombination and repair, all of which involve strand separation. Also able to catalyze the interconversion of other topological isomers of dsDNA rings, including catenanes and knotted rings. Type II topoisomerases break and join 2 DNA strands simultaneously in an ATP-dependent manner.</text>
</comment>
<dbReference type="InterPro" id="IPR013760">
    <property type="entry name" value="Topo_IIA-like_dom_sf"/>
</dbReference>
<dbReference type="PROSITE" id="PS52040">
    <property type="entry name" value="TOPO_IIA"/>
    <property type="match status" value="1"/>
</dbReference>
<dbReference type="GO" id="GO:0006261">
    <property type="term" value="P:DNA-templated DNA replication"/>
    <property type="evidence" value="ECO:0007669"/>
    <property type="project" value="UniProtKB-UniRule"/>
</dbReference>
<feature type="region of interest" description="Disordered" evidence="10">
    <location>
        <begin position="873"/>
        <end position="906"/>
    </location>
</feature>
<comment type="similarity">
    <text evidence="2 9">Belongs to the type II topoisomerase GyrA/ParC subunit family.</text>
</comment>
<dbReference type="AlphaFoldDB" id="A0AA96ZWQ6"/>
<feature type="compositionally biased region" description="Low complexity" evidence="10">
    <location>
        <begin position="1"/>
        <end position="14"/>
    </location>
</feature>
<dbReference type="FunFam" id="2.120.10.90:FF:000005">
    <property type="entry name" value="DNA topoisomerase 4 subunit A"/>
    <property type="match status" value="1"/>
</dbReference>
<evidence type="ECO:0000256" key="3">
    <source>
        <dbReference type="ARBA" id="ARBA00022741"/>
    </source>
</evidence>
<accession>A0AA96ZWQ6</accession>
<dbReference type="GO" id="GO:0003677">
    <property type="term" value="F:DNA binding"/>
    <property type="evidence" value="ECO:0007669"/>
    <property type="project" value="UniProtKB-UniRule"/>
</dbReference>
<dbReference type="Pfam" id="PF03989">
    <property type="entry name" value="DNA_gyraseA_C"/>
    <property type="match status" value="6"/>
</dbReference>
<keyword evidence="9" id="KW-0963">Cytoplasm</keyword>
<keyword evidence="4 9" id="KW-0067">ATP-binding</keyword>
<dbReference type="FunFam" id="3.90.199.10:FF:000001">
    <property type="entry name" value="DNA gyrase subunit A"/>
    <property type="match status" value="1"/>
</dbReference>
<feature type="compositionally biased region" description="Basic and acidic residues" evidence="10">
    <location>
        <begin position="16"/>
        <end position="26"/>
    </location>
</feature>
<evidence type="ECO:0000256" key="5">
    <source>
        <dbReference type="ARBA" id="ARBA00023029"/>
    </source>
</evidence>
<organism evidence="12 13">
    <name type="scientific">Methanimicrococcus stummii</name>
    <dbReference type="NCBI Taxonomy" id="3028294"/>
    <lineage>
        <taxon>Archaea</taxon>
        <taxon>Methanobacteriati</taxon>
        <taxon>Methanobacteriota</taxon>
        <taxon>Stenosarchaea group</taxon>
        <taxon>Methanomicrobia</taxon>
        <taxon>Methanosarcinales</taxon>
        <taxon>Methanosarcinaceae</taxon>
        <taxon>Methanimicrococcus</taxon>
    </lineage>
</organism>
<dbReference type="GO" id="GO:0005737">
    <property type="term" value="C:cytoplasm"/>
    <property type="evidence" value="ECO:0007669"/>
    <property type="project" value="UniProtKB-SubCell"/>
</dbReference>
<dbReference type="InterPro" id="IPR006691">
    <property type="entry name" value="GyrA/parC_rep"/>
</dbReference>
<dbReference type="Gene3D" id="1.10.268.10">
    <property type="entry name" value="Topoisomerase, domain 3"/>
    <property type="match status" value="1"/>
</dbReference>
<dbReference type="GO" id="GO:0009330">
    <property type="term" value="C:DNA topoisomerase type II (double strand cut, ATP-hydrolyzing) complex"/>
    <property type="evidence" value="ECO:0007669"/>
    <property type="project" value="TreeGrafter"/>
</dbReference>
<keyword evidence="6 9" id="KW-0238">DNA-binding</keyword>
<evidence type="ECO:0000256" key="6">
    <source>
        <dbReference type="ARBA" id="ARBA00023125"/>
    </source>
</evidence>
<dbReference type="InterPro" id="IPR002205">
    <property type="entry name" value="Topo_IIA_dom_A"/>
</dbReference>
<dbReference type="Proteomes" id="UP001302662">
    <property type="component" value="Chromosome"/>
</dbReference>